<evidence type="ECO:0000256" key="7">
    <source>
        <dbReference type="RuleBase" id="RU366025"/>
    </source>
</evidence>
<name>A0A8T0QH13_PANVG</name>
<dbReference type="SUPFAM" id="SSF54001">
    <property type="entry name" value="Cysteine proteinases"/>
    <property type="match status" value="1"/>
</dbReference>
<evidence type="ECO:0000256" key="4">
    <source>
        <dbReference type="ARBA" id="ARBA00022786"/>
    </source>
</evidence>
<dbReference type="EMBL" id="CM029049">
    <property type="protein sequence ID" value="KAG2572119.1"/>
    <property type="molecule type" value="Genomic_DNA"/>
</dbReference>
<evidence type="ECO:0000256" key="2">
    <source>
        <dbReference type="ARBA" id="ARBA00009085"/>
    </source>
</evidence>
<dbReference type="PROSITE" id="PS50235">
    <property type="entry name" value="USP_3"/>
    <property type="match status" value="1"/>
</dbReference>
<keyword evidence="5 7" id="KW-0378">Hydrolase</keyword>
<protein>
    <recommendedName>
        <fullName evidence="7">Ubiquitin carboxyl-terminal hydrolase</fullName>
        <ecNumber evidence="7">3.4.19.12</ecNumber>
    </recommendedName>
</protein>
<dbReference type="GO" id="GO:0005634">
    <property type="term" value="C:nucleus"/>
    <property type="evidence" value="ECO:0007669"/>
    <property type="project" value="TreeGrafter"/>
</dbReference>
<evidence type="ECO:0000259" key="8">
    <source>
        <dbReference type="PROSITE" id="PS50235"/>
    </source>
</evidence>
<dbReference type="CDD" id="cd02662">
    <property type="entry name" value="Peptidase_C19F"/>
    <property type="match status" value="1"/>
</dbReference>
<sequence length="529" mass="57762">MGKFMRDHPLVSPSEVNGHHYTLAAVAVGLGLGVAGLCKALYNGSSISWVSPRNLFLGSGRVYYAGGLRNLGNNCFLNVILQALASCDSFVSFLDNLLATDGLLPEEKAERMPLLLALSSLLQDLSIVRDERIVLNPHGVMHALSFYVSHFSLTRQQDASEAFLHLLISLRDEFSHCYVPHRSSLADITLSHSKVYKQREGNQTECKRWKQNLFGPFDGTIGSILSCRNCSSVLSLDFQNFQCLPLSPVLNTNGDITSGCSLVDCLKYFTVVEHLDNYRCDRCWHITAAKYLSLKSEADEEKVSKLNTCVDYGTCSCRGIFSPEEIPCSSPSRATKQLVIVQCPKILCIHLLRASVSPDGEPIKHQGHISFPLLLNLSPFAGGASSIGRGPGPLAMNVQRDGQQALHLYRQLNMQMSLNLIPTGGNSIHVTNVDVASSSSSSLQPSPSPSPSRSKLYGLSAVVEHYGKCGGGHYAVYRRIASNPDPEDPGQPLAGLGKRWFYISDGHVSEVSEDDVLGAEATLLFYERV</sequence>
<dbReference type="GO" id="GO:0006508">
    <property type="term" value="P:proteolysis"/>
    <property type="evidence" value="ECO:0007669"/>
    <property type="project" value="UniProtKB-KW"/>
</dbReference>
<dbReference type="InterPro" id="IPR001394">
    <property type="entry name" value="Peptidase_C19_UCH"/>
</dbReference>
<proteinExistence type="inferred from homology"/>
<organism evidence="9 10">
    <name type="scientific">Panicum virgatum</name>
    <name type="common">Blackwell switchgrass</name>
    <dbReference type="NCBI Taxonomy" id="38727"/>
    <lineage>
        <taxon>Eukaryota</taxon>
        <taxon>Viridiplantae</taxon>
        <taxon>Streptophyta</taxon>
        <taxon>Embryophyta</taxon>
        <taxon>Tracheophyta</taxon>
        <taxon>Spermatophyta</taxon>
        <taxon>Magnoliopsida</taxon>
        <taxon>Liliopsida</taxon>
        <taxon>Poales</taxon>
        <taxon>Poaceae</taxon>
        <taxon>PACMAD clade</taxon>
        <taxon>Panicoideae</taxon>
        <taxon>Panicodae</taxon>
        <taxon>Paniceae</taxon>
        <taxon>Panicinae</taxon>
        <taxon>Panicum</taxon>
        <taxon>Panicum sect. Hiantes</taxon>
    </lineage>
</organism>
<evidence type="ECO:0000256" key="6">
    <source>
        <dbReference type="ARBA" id="ARBA00022807"/>
    </source>
</evidence>
<keyword evidence="10" id="KW-1185">Reference proteome</keyword>
<dbReference type="OrthoDB" id="2248014at2759"/>
<dbReference type="Gene3D" id="3.90.70.10">
    <property type="entry name" value="Cysteine proteinases"/>
    <property type="match status" value="1"/>
</dbReference>
<dbReference type="PANTHER" id="PTHR24006:SF888">
    <property type="entry name" value="UBIQUITIN CARBOXYL-TERMINAL HYDROLASE 30"/>
    <property type="match status" value="1"/>
</dbReference>
<comment type="similarity">
    <text evidence="2 7">Belongs to the peptidase C19 family.</text>
</comment>
<keyword evidence="6 7" id="KW-0788">Thiol protease</keyword>
<dbReference type="Proteomes" id="UP000823388">
    <property type="component" value="Chromosome 7K"/>
</dbReference>
<feature type="domain" description="USP" evidence="8">
    <location>
        <begin position="66"/>
        <end position="529"/>
    </location>
</feature>
<dbReference type="GO" id="GO:0004843">
    <property type="term" value="F:cysteine-type deubiquitinase activity"/>
    <property type="evidence" value="ECO:0007669"/>
    <property type="project" value="UniProtKB-UniRule"/>
</dbReference>
<keyword evidence="3 7" id="KW-0645">Protease</keyword>
<dbReference type="InterPro" id="IPR050164">
    <property type="entry name" value="Peptidase_C19"/>
</dbReference>
<evidence type="ECO:0000256" key="1">
    <source>
        <dbReference type="ARBA" id="ARBA00000707"/>
    </source>
</evidence>
<dbReference type="Pfam" id="PF00443">
    <property type="entry name" value="UCH"/>
    <property type="match status" value="1"/>
</dbReference>
<comment type="function">
    <text evidence="7">Recognizes and hydrolyzes the peptide bond at the C-terminal Gly of ubiquitin. Involved in the processing of poly-ubiquitin precursors as well as that of ubiquitinated proteins.</text>
</comment>
<keyword evidence="4 7" id="KW-0833">Ubl conjugation pathway</keyword>
<comment type="catalytic activity">
    <reaction evidence="1 7">
        <text>Thiol-dependent hydrolysis of ester, thioester, amide, peptide and isopeptide bonds formed by the C-terminal Gly of ubiquitin (a 76-residue protein attached to proteins as an intracellular targeting signal).</text>
        <dbReference type="EC" id="3.4.19.12"/>
    </reaction>
</comment>
<evidence type="ECO:0000256" key="3">
    <source>
        <dbReference type="ARBA" id="ARBA00022670"/>
    </source>
</evidence>
<dbReference type="GO" id="GO:0016579">
    <property type="term" value="P:protein deubiquitination"/>
    <property type="evidence" value="ECO:0007669"/>
    <property type="project" value="InterPro"/>
</dbReference>
<reference evidence="9" key="1">
    <citation type="submission" date="2020-05" db="EMBL/GenBank/DDBJ databases">
        <title>WGS assembly of Panicum virgatum.</title>
        <authorList>
            <person name="Lovell J.T."/>
            <person name="Jenkins J."/>
            <person name="Shu S."/>
            <person name="Juenger T.E."/>
            <person name="Schmutz J."/>
        </authorList>
    </citation>
    <scope>NUCLEOTIDE SEQUENCE</scope>
    <source>
        <strain evidence="9">AP13</strain>
    </source>
</reference>
<evidence type="ECO:0000313" key="10">
    <source>
        <dbReference type="Proteomes" id="UP000823388"/>
    </source>
</evidence>
<dbReference type="InterPro" id="IPR028889">
    <property type="entry name" value="USP"/>
</dbReference>
<comment type="caution">
    <text evidence="9">The sequence shown here is derived from an EMBL/GenBank/DDBJ whole genome shotgun (WGS) entry which is preliminary data.</text>
</comment>
<accession>A0A8T0QH13</accession>
<dbReference type="EC" id="3.4.19.12" evidence="7"/>
<dbReference type="InterPro" id="IPR018200">
    <property type="entry name" value="USP_CS"/>
</dbReference>
<dbReference type="AlphaFoldDB" id="A0A8T0QH13"/>
<gene>
    <name evidence="9" type="ORF">PVAP13_7KG154910</name>
</gene>
<dbReference type="GO" id="GO:0005829">
    <property type="term" value="C:cytosol"/>
    <property type="evidence" value="ECO:0007669"/>
    <property type="project" value="TreeGrafter"/>
</dbReference>
<dbReference type="InterPro" id="IPR038765">
    <property type="entry name" value="Papain-like_cys_pep_sf"/>
</dbReference>
<dbReference type="PROSITE" id="PS00972">
    <property type="entry name" value="USP_1"/>
    <property type="match status" value="1"/>
</dbReference>
<evidence type="ECO:0000256" key="5">
    <source>
        <dbReference type="ARBA" id="ARBA00022801"/>
    </source>
</evidence>
<evidence type="ECO:0000313" key="9">
    <source>
        <dbReference type="EMBL" id="KAG2572119.1"/>
    </source>
</evidence>
<dbReference type="PROSITE" id="PS00973">
    <property type="entry name" value="USP_2"/>
    <property type="match status" value="1"/>
</dbReference>
<dbReference type="PANTHER" id="PTHR24006">
    <property type="entry name" value="UBIQUITIN CARBOXYL-TERMINAL HYDROLASE"/>
    <property type="match status" value="1"/>
</dbReference>